<dbReference type="EMBL" id="SLUK01000001">
    <property type="protein sequence ID" value="TCL45495.1"/>
    <property type="molecule type" value="Genomic_DNA"/>
</dbReference>
<keyword evidence="3" id="KW-0378">Hydrolase</keyword>
<accession>A0A9X8ULM9</accession>
<dbReference type="InterPro" id="IPR029149">
    <property type="entry name" value="Creatin/AminoP/Spt16_N"/>
</dbReference>
<dbReference type="InterPro" id="IPR036005">
    <property type="entry name" value="Creatinase/aminopeptidase-like"/>
</dbReference>
<evidence type="ECO:0000259" key="1">
    <source>
        <dbReference type="Pfam" id="PF00557"/>
    </source>
</evidence>
<dbReference type="Pfam" id="PF00557">
    <property type="entry name" value="Peptidase_M24"/>
    <property type="match status" value="1"/>
</dbReference>
<dbReference type="CDD" id="cd01092">
    <property type="entry name" value="APP-like"/>
    <property type="match status" value="1"/>
</dbReference>
<organism evidence="3 4">
    <name type="scientific">Harryflintia acetispora</name>
    <dbReference type="NCBI Taxonomy" id="1849041"/>
    <lineage>
        <taxon>Bacteria</taxon>
        <taxon>Bacillati</taxon>
        <taxon>Bacillota</taxon>
        <taxon>Clostridia</taxon>
        <taxon>Eubacteriales</taxon>
        <taxon>Oscillospiraceae</taxon>
        <taxon>Harryflintia</taxon>
    </lineage>
</organism>
<dbReference type="AlphaFoldDB" id="A0A9X8ULM9"/>
<dbReference type="SUPFAM" id="SSF53092">
    <property type="entry name" value="Creatinase/prolidase N-terminal domain"/>
    <property type="match status" value="1"/>
</dbReference>
<gene>
    <name evidence="3" type="ORF">EDD78_101478</name>
</gene>
<dbReference type="Pfam" id="PF01321">
    <property type="entry name" value="Creatinase_N"/>
    <property type="match status" value="1"/>
</dbReference>
<evidence type="ECO:0000313" key="3">
    <source>
        <dbReference type="EMBL" id="TCL45495.1"/>
    </source>
</evidence>
<sequence>MDPIKRLCAAMDEGIDAALITSGPNRFYFTGMTSSAGTLFITREKAYFLIDFRYIEKARDTVKNCEVVLQDDLMGQLGELILHHQVKTVGIENRYMTISAFEGFSGGLPAEVLRDGRLQSAIDALREVKTPEEIAHLQRAQDLTDEAFRFILPYIKPGVSEQDLILELGVYMERHGSENRDINMIAISGKKTSLPHGRADTKKIESGDFVMFDMGFVIGGYHADMTRTVAVGKVSDEQRKVYATVLEAQRRALEAVRAGVPCAEVDRVARDYIDGAGYRGCFGHNLGHSVGIEVHEDPRLGPASKAVLKAGGCVTIEPGIYLAGRFGVRIEDMVIVTEDGCDDLTHSDKSLIIL</sequence>
<dbReference type="Proteomes" id="UP000294682">
    <property type="component" value="Unassembled WGS sequence"/>
</dbReference>
<protein>
    <submittedName>
        <fullName evidence="3">Xaa-Pro aminopeptidase</fullName>
    </submittedName>
</protein>
<dbReference type="RefSeq" id="WP_286170668.1">
    <property type="nucleotide sequence ID" value="NZ_SLUK01000001.1"/>
</dbReference>
<keyword evidence="3" id="KW-0031">Aminopeptidase</keyword>
<evidence type="ECO:0000313" key="4">
    <source>
        <dbReference type="Proteomes" id="UP000294682"/>
    </source>
</evidence>
<dbReference type="InterPro" id="IPR000587">
    <property type="entry name" value="Creatinase_N"/>
</dbReference>
<dbReference type="Gene3D" id="3.90.230.10">
    <property type="entry name" value="Creatinase/methionine aminopeptidase superfamily"/>
    <property type="match status" value="1"/>
</dbReference>
<feature type="domain" description="Creatinase N-terminal" evidence="2">
    <location>
        <begin position="5"/>
        <end position="128"/>
    </location>
</feature>
<evidence type="ECO:0000259" key="2">
    <source>
        <dbReference type="Pfam" id="PF01321"/>
    </source>
</evidence>
<dbReference type="PANTHER" id="PTHR46112">
    <property type="entry name" value="AMINOPEPTIDASE"/>
    <property type="match status" value="1"/>
</dbReference>
<keyword evidence="3" id="KW-0645">Protease</keyword>
<feature type="domain" description="Peptidase M24" evidence="1">
    <location>
        <begin position="136"/>
        <end position="338"/>
    </location>
</feature>
<dbReference type="GO" id="GO:0004177">
    <property type="term" value="F:aminopeptidase activity"/>
    <property type="evidence" value="ECO:0007669"/>
    <property type="project" value="UniProtKB-KW"/>
</dbReference>
<proteinExistence type="predicted"/>
<reference evidence="3 4" key="1">
    <citation type="submission" date="2019-03" db="EMBL/GenBank/DDBJ databases">
        <title>Genomic Encyclopedia of Type Strains, Phase IV (KMG-IV): sequencing the most valuable type-strain genomes for metagenomic binning, comparative biology and taxonomic classification.</title>
        <authorList>
            <person name="Goeker M."/>
        </authorList>
    </citation>
    <scope>NUCLEOTIDE SEQUENCE [LARGE SCALE GENOMIC DNA]</scope>
    <source>
        <strain evidence="3 4">DSM 100433</strain>
    </source>
</reference>
<dbReference type="SUPFAM" id="SSF55920">
    <property type="entry name" value="Creatinase/aminopeptidase"/>
    <property type="match status" value="1"/>
</dbReference>
<dbReference type="Gene3D" id="3.40.350.10">
    <property type="entry name" value="Creatinase/prolidase N-terminal domain"/>
    <property type="match status" value="1"/>
</dbReference>
<keyword evidence="4" id="KW-1185">Reference proteome</keyword>
<name>A0A9X8ULM9_9FIRM</name>
<comment type="caution">
    <text evidence="3">The sequence shown here is derived from an EMBL/GenBank/DDBJ whole genome shotgun (WGS) entry which is preliminary data.</text>
</comment>
<dbReference type="InterPro" id="IPR000994">
    <property type="entry name" value="Pept_M24"/>
</dbReference>
<dbReference type="InterPro" id="IPR050659">
    <property type="entry name" value="Peptidase_M24B"/>
</dbReference>
<dbReference type="PANTHER" id="PTHR46112:SF3">
    <property type="entry name" value="AMINOPEPTIDASE YPDF"/>
    <property type="match status" value="1"/>
</dbReference>